<feature type="region of interest" description="Disordered" evidence="6">
    <location>
        <begin position="443"/>
        <end position="484"/>
    </location>
</feature>
<reference evidence="9 10" key="1">
    <citation type="submission" date="2020-03" db="EMBL/GenBank/DDBJ databases">
        <title>Draft Genome Sequence of Cudoniella acicularis.</title>
        <authorList>
            <person name="Buettner E."/>
            <person name="Kellner H."/>
        </authorList>
    </citation>
    <scope>NUCLEOTIDE SEQUENCE [LARGE SCALE GENOMIC DNA]</scope>
    <source>
        <strain evidence="9 10">DSM 108380</strain>
    </source>
</reference>
<dbReference type="InterPro" id="IPR001293">
    <property type="entry name" value="Znf_TRAF"/>
</dbReference>
<organism evidence="9 10">
    <name type="scientific">Cudoniella acicularis</name>
    <dbReference type="NCBI Taxonomy" id="354080"/>
    <lineage>
        <taxon>Eukaryota</taxon>
        <taxon>Fungi</taxon>
        <taxon>Dikarya</taxon>
        <taxon>Ascomycota</taxon>
        <taxon>Pezizomycotina</taxon>
        <taxon>Leotiomycetes</taxon>
        <taxon>Helotiales</taxon>
        <taxon>Tricladiaceae</taxon>
        <taxon>Cudoniella</taxon>
    </lineage>
</organism>
<feature type="coiled-coil region" evidence="5">
    <location>
        <begin position="309"/>
        <end position="336"/>
    </location>
</feature>
<dbReference type="InterPro" id="IPR017907">
    <property type="entry name" value="Znf_RING_CS"/>
</dbReference>
<dbReference type="AlphaFoldDB" id="A0A8H4RDC4"/>
<dbReference type="GO" id="GO:0008270">
    <property type="term" value="F:zinc ion binding"/>
    <property type="evidence" value="ECO:0007669"/>
    <property type="project" value="UniProtKB-KW"/>
</dbReference>
<keyword evidence="2 4" id="KW-0863">Zinc-finger</keyword>
<feature type="zinc finger region" description="TRAF-type" evidence="4">
    <location>
        <begin position="239"/>
        <end position="294"/>
    </location>
</feature>
<proteinExistence type="predicted"/>
<feature type="domain" description="TRAF-type" evidence="8">
    <location>
        <begin position="239"/>
        <end position="294"/>
    </location>
</feature>
<comment type="caution">
    <text evidence="9">The sequence shown here is derived from an EMBL/GenBank/DDBJ whole genome shotgun (WGS) entry which is preliminary data.</text>
</comment>
<evidence type="ECO:0000259" key="7">
    <source>
        <dbReference type="PROSITE" id="PS50089"/>
    </source>
</evidence>
<dbReference type="Proteomes" id="UP000566819">
    <property type="component" value="Unassembled WGS sequence"/>
</dbReference>
<dbReference type="InterPro" id="IPR001841">
    <property type="entry name" value="Znf_RING"/>
</dbReference>
<dbReference type="EMBL" id="JAAMPI010000873">
    <property type="protein sequence ID" value="KAF4628022.1"/>
    <property type="molecule type" value="Genomic_DNA"/>
</dbReference>
<keyword evidence="1 4" id="KW-0479">Metal-binding</keyword>
<evidence type="ECO:0000313" key="9">
    <source>
        <dbReference type="EMBL" id="KAF4628022.1"/>
    </source>
</evidence>
<name>A0A8H4RDC4_9HELO</name>
<feature type="domain" description="RING-type" evidence="7">
    <location>
        <begin position="104"/>
        <end position="142"/>
    </location>
</feature>
<dbReference type="SMART" id="SM00184">
    <property type="entry name" value="RING"/>
    <property type="match status" value="1"/>
</dbReference>
<evidence type="ECO:0000259" key="8">
    <source>
        <dbReference type="PROSITE" id="PS50145"/>
    </source>
</evidence>
<protein>
    <submittedName>
        <fullName evidence="9">Uncharacterized protein</fullName>
    </submittedName>
</protein>
<evidence type="ECO:0000256" key="6">
    <source>
        <dbReference type="SAM" id="MobiDB-lite"/>
    </source>
</evidence>
<dbReference type="Gene3D" id="3.30.40.10">
    <property type="entry name" value="Zinc/RING finger domain, C3HC4 (zinc finger)"/>
    <property type="match status" value="2"/>
</dbReference>
<evidence type="ECO:0000256" key="5">
    <source>
        <dbReference type="SAM" id="Coils"/>
    </source>
</evidence>
<dbReference type="PROSITE" id="PS00518">
    <property type="entry name" value="ZF_RING_1"/>
    <property type="match status" value="1"/>
</dbReference>
<sequence>MNSGPDSADVFLESLGDSPSGETSAPNTIARPLPLSSFSSIPYTVQFEINPESTAFITSSPGSPSLSATHKESLTLSSLELNLRHTVDFRAITYDGTIDENLMCPICRCPLVNPVLTDCDHIFCRECIGDSLSHSELCPIDRFPLSLKDLMKAPKMVFNQLDSLKAKCPCCNIAFARSMLEHHMEKYCPESLVRCSALHSSKKCAGVVKRRLSDQGCLHYQVQCPDCMETLEQAQMEDHCHTVCKQRLAPCEHCTTIILRHKKVEHEESCSEVCRPCQWKEYGCSYEAKQDNLQLHNDKCTFKLFGAIAENIKKEVNDLRKEVGNLKETNHLQERRIKFLESGQKASEKPFEFMDSSDANLSDTANAETLDTGHEYLLSLLEVQQNRISNLAAELSELRAKHTVMLFNETIPMKNELAELRSTQQVTCMHVRWLMRFRMQENQRRFGGGPGPAPSGPDGGGPSNEMPLGRRLSDSMTRDLITKL</sequence>
<dbReference type="PROSITE" id="PS50145">
    <property type="entry name" value="ZF_TRAF"/>
    <property type="match status" value="1"/>
</dbReference>
<evidence type="ECO:0000313" key="10">
    <source>
        <dbReference type="Proteomes" id="UP000566819"/>
    </source>
</evidence>
<dbReference type="SUPFAM" id="SSF57850">
    <property type="entry name" value="RING/U-box"/>
    <property type="match status" value="1"/>
</dbReference>
<dbReference type="Pfam" id="PF13923">
    <property type="entry name" value="zf-C3HC4_2"/>
    <property type="match status" value="1"/>
</dbReference>
<evidence type="ECO:0000256" key="4">
    <source>
        <dbReference type="PROSITE-ProRule" id="PRU00207"/>
    </source>
</evidence>
<dbReference type="PANTHER" id="PTHR10131:SF94">
    <property type="entry name" value="TNF RECEPTOR-ASSOCIATED FACTOR 4"/>
    <property type="match status" value="1"/>
</dbReference>
<accession>A0A8H4RDC4</accession>
<dbReference type="PROSITE" id="PS50089">
    <property type="entry name" value="ZF_RING_2"/>
    <property type="match status" value="1"/>
</dbReference>
<keyword evidence="10" id="KW-1185">Reference proteome</keyword>
<dbReference type="PANTHER" id="PTHR10131">
    <property type="entry name" value="TNF RECEPTOR ASSOCIATED FACTOR"/>
    <property type="match status" value="1"/>
</dbReference>
<dbReference type="OrthoDB" id="1630758at2759"/>
<feature type="compositionally biased region" description="Basic and acidic residues" evidence="6">
    <location>
        <begin position="471"/>
        <end position="484"/>
    </location>
</feature>
<feature type="region of interest" description="Disordered" evidence="6">
    <location>
        <begin position="1"/>
        <end position="29"/>
    </location>
</feature>
<keyword evidence="5" id="KW-0175">Coiled coil</keyword>
<keyword evidence="3 4" id="KW-0862">Zinc</keyword>
<gene>
    <name evidence="9" type="ORF">G7Y89_g10137</name>
</gene>
<dbReference type="InterPro" id="IPR013083">
    <property type="entry name" value="Znf_RING/FYVE/PHD"/>
</dbReference>
<evidence type="ECO:0000256" key="1">
    <source>
        <dbReference type="ARBA" id="ARBA00022723"/>
    </source>
</evidence>
<evidence type="ECO:0000256" key="3">
    <source>
        <dbReference type="ARBA" id="ARBA00022833"/>
    </source>
</evidence>
<evidence type="ECO:0000256" key="2">
    <source>
        <dbReference type="ARBA" id="ARBA00022771"/>
    </source>
</evidence>